<comment type="similarity">
    <text evidence="1 3">Belongs to the TBCA family.</text>
</comment>
<keyword evidence="3" id="KW-0206">Cytoskeleton</keyword>
<evidence type="ECO:0000313" key="5">
    <source>
        <dbReference type="EMBL" id="GFE53340.1"/>
    </source>
</evidence>
<proteinExistence type="inferred from homology"/>
<keyword evidence="2 3" id="KW-0143">Chaperone</keyword>
<feature type="coiled-coil region" evidence="4">
    <location>
        <begin position="12"/>
        <end position="39"/>
    </location>
</feature>
<dbReference type="Gene3D" id="1.20.58.90">
    <property type="match status" value="1"/>
</dbReference>
<reference evidence="5" key="1">
    <citation type="submission" date="2019-12" db="EMBL/GenBank/DDBJ databases">
        <title>Genome sequence of Babesia ovis.</title>
        <authorList>
            <person name="Yamagishi J."/>
            <person name="Sevinc F."/>
            <person name="Xuan X."/>
        </authorList>
    </citation>
    <scope>NUCLEOTIDE SEQUENCE</scope>
    <source>
        <strain evidence="5">Selcuk</strain>
    </source>
</reference>
<protein>
    <recommendedName>
        <fullName evidence="3">Tubulin-specific chaperone A</fullName>
    </recommendedName>
</protein>
<keyword evidence="4" id="KW-0175">Coiled coil</keyword>
<dbReference type="Pfam" id="PF02970">
    <property type="entry name" value="TBCA"/>
    <property type="match status" value="1"/>
</dbReference>
<dbReference type="AlphaFoldDB" id="A0A9W5WTX3"/>
<dbReference type="InterPro" id="IPR036126">
    <property type="entry name" value="TBCA_sf"/>
</dbReference>
<dbReference type="OrthoDB" id="296187at2759"/>
<dbReference type="GO" id="GO:0007021">
    <property type="term" value="P:tubulin complex assembly"/>
    <property type="evidence" value="ECO:0007669"/>
    <property type="project" value="UniProtKB-UniRule"/>
</dbReference>
<comment type="subunit">
    <text evidence="3">Supercomplex made of cofactors A to E. Cofactors A and D function by capturing and stabilizing tubulin in a quasi-native conformation. Cofactor E binds to the cofactor D-tubulin complex; interaction with cofactor C then causes the release of tubulin polypeptides that are committed to the native state.</text>
</comment>
<gene>
    <name evidence="5" type="ORF">BaOVIS_007440</name>
</gene>
<evidence type="ECO:0000256" key="3">
    <source>
        <dbReference type="RuleBase" id="RU364030"/>
    </source>
</evidence>
<dbReference type="GO" id="GO:0048487">
    <property type="term" value="F:beta-tubulin binding"/>
    <property type="evidence" value="ECO:0007669"/>
    <property type="project" value="InterPro"/>
</dbReference>
<organism evidence="5 6">
    <name type="scientific">Babesia ovis</name>
    <dbReference type="NCBI Taxonomy" id="5869"/>
    <lineage>
        <taxon>Eukaryota</taxon>
        <taxon>Sar</taxon>
        <taxon>Alveolata</taxon>
        <taxon>Apicomplexa</taxon>
        <taxon>Aconoidasida</taxon>
        <taxon>Piroplasmida</taxon>
        <taxon>Babesiidae</taxon>
        <taxon>Babesia</taxon>
    </lineage>
</organism>
<dbReference type="InterPro" id="IPR004226">
    <property type="entry name" value="TBCA"/>
</dbReference>
<evidence type="ECO:0000256" key="4">
    <source>
        <dbReference type="SAM" id="Coils"/>
    </source>
</evidence>
<evidence type="ECO:0000256" key="2">
    <source>
        <dbReference type="ARBA" id="ARBA00023186"/>
    </source>
</evidence>
<comment type="subcellular location">
    <subcellularLocation>
        <location evidence="3">Cytoplasm</location>
        <location evidence="3">Cytoskeleton</location>
    </subcellularLocation>
</comment>
<dbReference type="SUPFAM" id="SSF46988">
    <property type="entry name" value="Tubulin chaperone cofactor A"/>
    <property type="match status" value="1"/>
</dbReference>
<keyword evidence="3" id="KW-0963">Cytoplasm</keyword>
<comment type="caution">
    <text evidence="5">The sequence shown here is derived from an EMBL/GenBank/DDBJ whole genome shotgun (WGS) entry which is preliminary data.</text>
</comment>
<keyword evidence="6" id="KW-1185">Reference proteome</keyword>
<dbReference type="EMBL" id="BLIY01000006">
    <property type="protein sequence ID" value="GFE53340.1"/>
    <property type="molecule type" value="Genomic_DNA"/>
</dbReference>
<keyword evidence="3" id="KW-0493">Microtubule</keyword>
<sequence length="89" mass="10101">MVDELEVKTSAVKRLVREFSFYKDELDALRAALAKATDDSESKKFNLMVSENLAVMRSTRDKIAEYARDLREAGIEIPDDAMQVMATQL</sequence>
<dbReference type="GO" id="GO:0007023">
    <property type="term" value="P:post-chaperonin tubulin folding pathway"/>
    <property type="evidence" value="ECO:0007669"/>
    <property type="project" value="UniProtKB-UniRule"/>
</dbReference>
<name>A0A9W5WTX3_BABOV</name>
<dbReference type="Proteomes" id="UP001057455">
    <property type="component" value="Unassembled WGS sequence"/>
</dbReference>
<accession>A0A9W5WTX3</accession>
<evidence type="ECO:0000313" key="6">
    <source>
        <dbReference type="Proteomes" id="UP001057455"/>
    </source>
</evidence>
<dbReference type="GO" id="GO:0005874">
    <property type="term" value="C:microtubule"/>
    <property type="evidence" value="ECO:0007669"/>
    <property type="project" value="UniProtKB-KW"/>
</dbReference>
<evidence type="ECO:0000256" key="1">
    <source>
        <dbReference type="ARBA" id="ARBA00006806"/>
    </source>
</evidence>